<dbReference type="PANTHER" id="PTHR42693:SF53">
    <property type="entry name" value="ENDO-4-O-SULFATASE"/>
    <property type="match status" value="1"/>
</dbReference>
<dbReference type="RefSeq" id="WP_123669066.1">
    <property type="nucleotide sequence ID" value="NZ_RJKE01000001.1"/>
</dbReference>
<dbReference type="CDD" id="cd16145">
    <property type="entry name" value="ARS_like"/>
    <property type="match status" value="1"/>
</dbReference>
<reference evidence="8 9" key="1">
    <citation type="submission" date="2018-11" db="EMBL/GenBank/DDBJ databases">
        <title>Sequencing the genomes of 1000 actinobacteria strains.</title>
        <authorList>
            <person name="Klenk H.-P."/>
        </authorList>
    </citation>
    <scope>NUCLEOTIDE SEQUENCE [LARGE SCALE GENOMIC DNA]</scope>
    <source>
        <strain evidence="8 9">DSM 44254</strain>
    </source>
</reference>
<evidence type="ECO:0000256" key="1">
    <source>
        <dbReference type="ARBA" id="ARBA00008779"/>
    </source>
</evidence>
<evidence type="ECO:0000313" key="8">
    <source>
        <dbReference type="EMBL" id="ROO90058.1"/>
    </source>
</evidence>
<dbReference type="AlphaFoldDB" id="A0A3N1DAC3"/>
<dbReference type="PROSITE" id="PS51257">
    <property type="entry name" value="PROKAR_LIPOPROTEIN"/>
    <property type="match status" value="1"/>
</dbReference>
<dbReference type="PANTHER" id="PTHR42693">
    <property type="entry name" value="ARYLSULFATASE FAMILY MEMBER"/>
    <property type="match status" value="1"/>
</dbReference>
<dbReference type="InterPro" id="IPR017850">
    <property type="entry name" value="Alkaline_phosphatase_core_sf"/>
</dbReference>
<dbReference type="SUPFAM" id="SSF53649">
    <property type="entry name" value="Alkaline phosphatase-like"/>
    <property type="match status" value="1"/>
</dbReference>
<organism evidence="8 9">
    <name type="scientific">Actinocorallia herbida</name>
    <dbReference type="NCBI Taxonomy" id="58109"/>
    <lineage>
        <taxon>Bacteria</taxon>
        <taxon>Bacillati</taxon>
        <taxon>Actinomycetota</taxon>
        <taxon>Actinomycetes</taxon>
        <taxon>Streptosporangiales</taxon>
        <taxon>Thermomonosporaceae</taxon>
        <taxon>Actinocorallia</taxon>
    </lineage>
</organism>
<keyword evidence="9" id="KW-1185">Reference proteome</keyword>
<feature type="signal peptide" evidence="6">
    <location>
        <begin position="1"/>
        <end position="22"/>
    </location>
</feature>
<evidence type="ECO:0000256" key="4">
    <source>
        <dbReference type="ARBA" id="ARBA00022837"/>
    </source>
</evidence>
<dbReference type="GO" id="GO:0004065">
    <property type="term" value="F:arylsulfatase activity"/>
    <property type="evidence" value="ECO:0007669"/>
    <property type="project" value="TreeGrafter"/>
</dbReference>
<accession>A0A3N1DAC3</accession>
<evidence type="ECO:0000256" key="5">
    <source>
        <dbReference type="SAM" id="MobiDB-lite"/>
    </source>
</evidence>
<feature type="chain" id="PRO_5017922773" evidence="6">
    <location>
        <begin position="23"/>
        <end position="504"/>
    </location>
</feature>
<proteinExistence type="inferred from homology"/>
<dbReference type="InterPro" id="IPR050738">
    <property type="entry name" value="Sulfatase"/>
</dbReference>
<evidence type="ECO:0000256" key="2">
    <source>
        <dbReference type="ARBA" id="ARBA00022723"/>
    </source>
</evidence>
<keyword evidence="2" id="KW-0479">Metal-binding</keyword>
<dbReference type="InterPro" id="IPR000917">
    <property type="entry name" value="Sulfatase_N"/>
</dbReference>
<feature type="domain" description="Sulfatase N-terminal" evidence="7">
    <location>
        <begin position="69"/>
        <end position="388"/>
    </location>
</feature>
<dbReference type="EMBL" id="RJKE01000001">
    <property type="protein sequence ID" value="ROO90058.1"/>
    <property type="molecule type" value="Genomic_DNA"/>
</dbReference>
<keyword evidence="6" id="KW-0732">Signal</keyword>
<dbReference type="OrthoDB" id="9777306at2"/>
<comment type="caution">
    <text evidence="8">The sequence shown here is derived from an EMBL/GenBank/DDBJ whole genome shotgun (WGS) entry which is preliminary data.</text>
</comment>
<comment type="similarity">
    <text evidence="1">Belongs to the sulfatase family.</text>
</comment>
<evidence type="ECO:0000259" key="7">
    <source>
        <dbReference type="Pfam" id="PF00884"/>
    </source>
</evidence>
<dbReference type="InterPro" id="IPR024607">
    <property type="entry name" value="Sulfatase_CS"/>
</dbReference>
<dbReference type="Proteomes" id="UP000272400">
    <property type="component" value="Unassembled WGS sequence"/>
</dbReference>
<name>A0A3N1DAC3_9ACTN</name>
<protein>
    <submittedName>
        <fullName evidence="8">Arylsulfatase A-like enzyme</fullName>
    </submittedName>
</protein>
<keyword evidence="4" id="KW-0106">Calcium</keyword>
<dbReference type="Gene3D" id="3.30.1120.10">
    <property type="match status" value="1"/>
</dbReference>
<sequence length="504" mass="55080">MTDRRRFLFGAGVLAAGSAACAVWPSQNDGSATPRLAAPEQPPSSPHGDLAEVEPMGDVAQRGPVAGKPNFVVILADDLGWGQLGAYGQTKINTPRLDQLANEGLRFTDAYAPAPVCAPSRASMLTGLHAGHNPVRRNPPKEGELPLPAGTRTIGDVLQSVGYKTGMFGKWGFGRNAGDEGSHPNARGFGEFFGYMTHHAAKSYYPRFLWDNRNKVNLPGNFDDYGALYGPDLIMDRALGFVEENKDDPFLLLLTLPLPHAPSVISDLGAYGNKPWNPANKTHAAQVTRLDSYVGLLVDTLKRNGLDENTIVIFTGDNGAHEENGVEPAFFNAGGPFKGLKRNLYEGGIRTPFIVWSPKLLAKTVRKRTTHPTAHYDLMATMADYAGAKAPTNDGYSLRKVFNGSAGAPTHEYLYWLRLHAGSTKTHRALEHGRGRQCSAAVRFGQWKLIGWAPGREYSAPNGKWVYELYDLNKDPGEKKNLVKSHPAIVNRGVRYIRQSWRAP</sequence>
<dbReference type="PROSITE" id="PS00523">
    <property type="entry name" value="SULFATASE_1"/>
    <property type="match status" value="1"/>
</dbReference>
<feature type="region of interest" description="Disordered" evidence="5">
    <location>
        <begin position="28"/>
        <end position="52"/>
    </location>
</feature>
<evidence type="ECO:0000256" key="6">
    <source>
        <dbReference type="SAM" id="SignalP"/>
    </source>
</evidence>
<dbReference type="Gene3D" id="3.40.720.10">
    <property type="entry name" value="Alkaline Phosphatase, subunit A"/>
    <property type="match status" value="1"/>
</dbReference>
<dbReference type="Pfam" id="PF00884">
    <property type="entry name" value="Sulfatase"/>
    <property type="match status" value="1"/>
</dbReference>
<dbReference type="PROSITE" id="PS51318">
    <property type="entry name" value="TAT"/>
    <property type="match status" value="1"/>
</dbReference>
<dbReference type="GO" id="GO:0046872">
    <property type="term" value="F:metal ion binding"/>
    <property type="evidence" value="ECO:0007669"/>
    <property type="project" value="UniProtKB-KW"/>
</dbReference>
<dbReference type="InterPro" id="IPR006311">
    <property type="entry name" value="TAT_signal"/>
</dbReference>
<gene>
    <name evidence="8" type="ORF">EDD29_7771</name>
</gene>
<keyword evidence="3" id="KW-0378">Hydrolase</keyword>
<evidence type="ECO:0000256" key="3">
    <source>
        <dbReference type="ARBA" id="ARBA00022801"/>
    </source>
</evidence>
<evidence type="ECO:0000313" key="9">
    <source>
        <dbReference type="Proteomes" id="UP000272400"/>
    </source>
</evidence>